<keyword evidence="7" id="KW-1133">Transmembrane helix</keyword>
<evidence type="ECO:0000256" key="10">
    <source>
        <dbReference type="ARBA" id="ARBA00083375"/>
    </source>
</evidence>
<proteinExistence type="inferred from homology"/>
<comment type="subcellular location">
    <subcellularLocation>
        <location evidence="1">Membrane</location>
        <topology evidence="1">Single-pass membrane protein</topology>
    </subcellularLocation>
</comment>
<dbReference type="AlphaFoldDB" id="A0AAU7FAG6"/>
<dbReference type="KEGG" id="cmav:ABHF33_16340"/>
<evidence type="ECO:0000256" key="8">
    <source>
        <dbReference type="ARBA" id="ARBA00023136"/>
    </source>
</evidence>
<sequence length="263" mass="28216">MSLEGDYQRRFAGIARLYGVQALSRFAVAKICVIGIGGVGSWVAEGLARSGIGALTLIDLDDVCISNTNRQLPALEGQIGRMKVHAVGERMRAINPEIEVNAIEDFVAEDNFAQYLAGHDYVIDCIDSVKTKAALIAYCRRNKIKIITVGGAGGQIDPTQIKVDDLSKTIQDPLAAKLRNILRRDFGFAKNGKKMGVECVYSTEQLVYPQADGSVCVAKPSVGEGVRLDCAGGFGAVMTVTATFGLVAVSRVLKYLQTKALTQ</sequence>
<evidence type="ECO:0000256" key="3">
    <source>
        <dbReference type="ARBA" id="ARBA00022598"/>
    </source>
</evidence>
<dbReference type="InterPro" id="IPR000594">
    <property type="entry name" value="ThiF_NAD_FAD-bd"/>
</dbReference>
<organism evidence="12">
    <name type="scientific">Chitinibacter mangrovi</name>
    <dbReference type="NCBI Taxonomy" id="3153927"/>
    <lineage>
        <taxon>Bacteria</taxon>
        <taxon>Pseudomonadati</taxon>
        <taxon>Pseudomonadota</taxon>
        <taxon>Betaproteobacteria</taxon>
        <taxon>Neisseriales</taxon>
        <taxon>Chitinibacteraceae</taxon>
        <taxon>Chitinibacter</taxon>
    </lineage>
</organism>
<gene>
    <name evidence="12" type="primary">tcdA</name>
    <name evidence="12" type="ORF">ABHF33_16340</name>
</gene>
<name>A0AAU7FAG6_9NEIS</name>
<keyword evidence="6" id="KW-0067">ATP-binding</keyword>
<dbReference type="GO" id="GO:0061503">
    <property type="term" value="F:tRNA threonylcarbamoyladenosine dehydratase"/>
    <property type="evidence" value="ECO:0007669"/>
    <property type="project" value="TreeGrafter"/>
</dbReference>
<keyword evidence="5" id="KW-0547">Nucleotide-binding</keyword>
<evidence type="ECO:0000256" key="2">
    <source>
        <dbReference type="ARBA" id="ARBA00009919"/>
    </source>
</evidence>
<dbReference type="FunFam" id="3.40.50.720:FF:000096">
    <property type="entry name" value="tRNA cyclic N6-threonylcarbamoyladenosine(37) synthase TcdA"/>
    <property type="match status" value="1"/>
</dbReference>
<dbReference type="GO" id="GO:0008641">
    <property type="term" value="F:ubiquitin-like modifier activating enzyme activity"/>
    <property type="evidence" value="ECO:0007669"/>
    <property type="project" value="InterPro"/>
</dbReference>
<dbReference type="CDD" id="cd00755">
    <property type="entry name" value="YgdL_like"/>
    <property type="match status" value="1"/>
</dbReference>
<evidence type="ECO:0000256" key="4">
    <source>
        <dbReference type="ARBA" id="ARBA00022692"/>
    </source>
</evidence>
<dbReference type="GO" id="GO:0016020">
    <property type="term" value="C:membrane"/>
    <property type="evidence" value="ECO:0007669"/>
    <property type="project" value="UniProtKB-SubCell"/>
</dbReference>
<dbReference type="InterPro" id="IPR035985">
    <property type="entry name" value="Ubiquitin-activating_enz"/>
</dbReference>
<dbReference type="GO" id="GO:0061504">
    <property type="term" value="P:cyclic threonylcarbamoyladenosine biosynthetic process"/>
    <property type="evidence" value="ECO:0007669"/>
    <property type="project" value="TreeGrafter"/>
</dbReference>
<evidence type="ECO:0000256" key="7">
    <source>
        <dbReference type="ARBA" id="ARBA00022989"/>
    </source>
</evidence>
<accession>A0AAU7FAG6</accession>
<feature type="domain" description="THIF-type NAD/FAD binding fold" evidence="11">
    <location>
        <begin position="16"/>
        <end position="259"/>
    </location>
</feature>
<evidence type="ECO:0000256" key="6">
    <source>
        <dbReference type="ARBA" id="ARBA00022840"/>
    </source>
</evidence>
<evidence type="ECO:0000313" key="12">
    <source>
        <dbReference type="EMBL" id="XBM00600.1"/>
    </source>
</evidence>
<dbReference type="InterPro" id="IPR045886">
    <property type="entry name" value="ThiF/MoeB/HesA"/>
</dbReference>
<dbReference type="PANTHER" id="PTHR43267:SF1">
    <property type="entry name" value="TRNA THREONYLCARBAMOYLADENOSINE DEHYDRATASE"/>
    <property type="match status" value="1"/>
</dbReference>
<dbReference type="PANTHER" id="PTHR43267">
    <property type="entry name" value="TRNA THREONYLCARBAMOYLADENOSINE DEHYDRATASE"/>
    <property type="match status" value="1"/>
</dbReference>
<evidence type="ECO:0000256" key="9">
    <source>
        <dbReference type="ARBA" id="ARBA00074884"/>
    </source>
</evidence>
<evidence type="ECO:0000256" key="5">
    <source>
        <dbReference type="ARBA" id="ARBA00022741"/>
    </source>
</evidence>
<keyword evidence="8" id="KW-0472">Membrane</keyword>
<keyword evidence="4" id="KW-0812">Transmembrane</keyword>
<dbReference type="Gene3D" id="3.40.50.720">
    <property type="entry name" value="NAD(P)-binding Rossmann-like Domain"/>
    <property type="match status" value="1"/>
</dbReference>
<dbReference type="SUPFAM" id="SSF69572">
    <property type="entry name" value="Activating enzymes of the ubiquitin-like proteins"/>
    <property type="match status" value="1"/>
</dbReference>
<evidence type="ECO:0000259" key="11">
    <source>
        <dbReference type="Pfam" id="PF00899"/>
    </source>
</evidence>
<comment type="similarity">
    <text evidence="2">Belongs to the HesA/MoeB/ThiF family.</text>
</comment>
<dbReference type="GO" id="GO:0005524">
    <property type="term" value="F:ATP binding"/>
    <property type="evidence" value="ECO:0007669"/>
    <property type="project" value="UniProtKB-KW"/>
</dbReference>
<dbReference type="NCBIfam" id="NF011696">
    <property type="entry name" value="PRK15116.1"/>
    <property type="match status" value="1"/>
</dbReference>
<protein>
    <recommendedName>
        <fullName evidence="9">tRNA threonylcarbamoyladenosine dehydratase</fullName>
    </recommendedName>
    <alternativeName>
        <fullName evidence="10">t(6)A37 dehydratase</fullName>
    </alternativeName>
</protein>
<dbReference type="EMBL" id="CP157355">
    <property type="protein sequence ID" value="XBM00600.1"/>
    <property type="molecule type" value="Genomic_DNA"/>
</dbReference>
<reference evidence="12" key="1">
    <citation type="submission" date="2024-05" db="EMBL/GenBank/DDBJ databases">
        <authorList>
            <person name="Yang L."/>
            <person name="Pan L."/>
        </authorList>
    </citation>
    <scope>NUCLEOTIDE SEQUENCE</scope>
    <source>
        <strain evidence="12">FCG-7</strain>
    </source>
</reference>
<evidence type="ECO:0000256" key="1">
    <source>
        <dbReference type="ARBA" id="ARBA00004167"/>
    </source>
</evidence>
<keyword evidence="3" id="KW-0436">Ligase</keyword>
<dbReference type="Pfam" id="PF00899">
    <property type="entry name" value="ThiF"/>
    <property type="match status" value="1"/>
</dbReference>